<comment type="caution">
    <text evidence="2">The sequence shown here is derived from an EMBL/GenBank/DDBJ whole genome shotgun (WGS) entry which is preliminary data.</text>
</comment>
<protein>
    <submittedName>
        <fullName evidence="2">Uncharacterized protein</fullName>
    </submittedName>
</protein>
<evidence type="ECO:0000256" key="1">
    <source>
        <dbReference type="SAM" id="MobiDB-lite"/>
    </source>
</evidence>
<proteinExistence type="predicted"/>
<feature type="compositionally biased region" description="Basic and acidic residues" evidence="1">
    <location>
        <begin position="10"/>
        <end position="19"/>
    </location>
</feature>
<dbReference type="Proteomes" id="UP000295706">
    <property type="component" value="Unassembled WGS sequence"/>
</dbReference>
<evidence type="ECO:0000313" key="3">
    <source>
        <dbReference type="Proteomes" id="UP000295706"/>
    </source>
</evidence>
<dbReference type="AlphaFoldDB" id="A0A4V2X9P6"/>
<gene>
    <name evidence="2" type="ORF">EZE20_13165</name>
</gene>
<dbReference type="RefSeq" id="WP_132118335.1">
    <property type="nucleotide sequence ID" value="NZ_SMJU01000007.1"/>
</dbReference>
<sequence length="218" mass="25232">MADSTNGPKSSDKIRDNPKIKLLKKNARPRSLLENLGSDAAFQDLDRIMEKASENTLLEERKDIRHLRGKYERYWLDRAKNTIHKDILIIQPSGKVVIRSVNNIYYGDSRYLLNSLLQLNINSQNEEIEVAINLLAYVGLYDISDIKCLHVLTLLSGPDHTPMTRYEVLVPIIQNDLITIPQIIENDSLEYVKLKHRHPELLVNLERRITTPPSRVEW</sequence>
<accession>A0A4V2X9P6</accession>
<keyword evidence="3" id="KW-1185">Reference proteome</keyword>
<name>A0A4V2X9P6_9BACT</name>
<feature type="region of interest" description="Disordered" evidence="1">
    <location>
        <begin position="1"/>
        <end position="20"/>
    </location>
</feature>
<dbReference type="EMBL" id="SMJU01000007">
    <property type="protein sequence ID" value="TDB64615.1"/>
    <property type="molecule type" value="Genomic_DNA"/>
</dbReference>
<organism evidence="2 3">
    <name type="scientific">Arundinibacter roseus</name>
    <dbReference type="NCBI Taxonomy" id="2070510"/>
    <lineage>
        <taxon>Bacteria</taxon>
        <taxon>Pseudomonadati</taxon>
        <taxon>Bacteroidota</taxon>
        <taxon>Cytophagia</taxon>
        <taxon>Cytophagales</taxon>
        <taxon>Spirosomataceae</taxon>
        <taxon>Arundinibacter</taxon>
    </lineage>
</organism>
<evidence type="ECO:0000313" key="2">
    <source>
        <dbReference type="EMBL" id="TDB64615.1"/>
    </source>
</evidence>
<reference evidence="2 3" key="1">
    <citation type="submission" date="2019-02" db="EMBL/GenBank/DDBJ databases">
        <title>Arundinibacter roseus gen. nov., sp. nov., a new member of the family Cytophagaceae.</title>
        <authorList>
            <person name="Szuroczki S."/>
            <person name="Khayer B."/>
            <person name="Sproer C."/>
            <person name="Toumi M."/>
            <person name="Szabo A."/>
            <person name="Felfoldi T."/>
            <person name="Schumann P."/>
            <person name="Toth E."/>
        </authorList>
    </citation>
    <scope>NUCLEOTIDE SEQUENCE [LARGE SCALE GENOMIC DNA]</scope>
    <source>
        <strain evidence="2 3">DMA-k-7a</strain>
    </source>
</reference>
<dbReference type="OrthoDB" id="939869at2"/>